<proteinExistence type="predicted"/>
<dbReference type="Gene3D" id="3.40.50.720">
    <property type="entry name" value="NAD(P)-binding Rossmann-like Domain"/>
    <property type="match status" value="1"/>
</dbReference>
<dbReference type="InterPro" id="IPR041694">
    <property type="entry name" value="ADH_N_2"/>
</dbReference>
<dbReference type="SUPFAM" id="SSF51735">
    <property type="entry name" value="NAD(P)-binding Rossmann-fold domains"/>
    <property type="match status" value="1"/>
</dbReference>
<comment type="caution">
    <text evidence="3">The sequence shown here is derived from an EMBL/GenBank/DDBJ whole genome shotgun (WGS) entry which is preliminary data.</text>
</comment>
<evidence type="ECO:0000313" key="4">
    <source>
        <dbReference type="Proteomes" id="UP001498398"/>
    </source>
</evidence>
<dbReference type="CDD" id="cd05288">
    <property type="entry name" value="PGDH"/>
    <property type="match status" value="1"/>
</dbReference>
<keyword evidence="1" id="KW-0560">Oxidoreductase</keyword>
<name>A0ABR1JI54_9AGAR</name>
<dbReference type="InterPro" id="IPR020843">
    <property type="entry name" value="ER"/>
</dbReference>
<reference evidence="3 4" key="1">
    <citation type="submission" date="2024-01" db="EMBL/GenBank/DDBJ databases">
        <title>A draft genome for the cacao thread blight pathogen Marasmiellus scandens.</title>
        <authorList>
            <person name="Baruah I.K."/>
            <person name="Leung J."/>
            <person name="Bukari Y."/>
            <person name="Amoako-Attah I."/>
            <person name="Meinhardt L.W."/>
            <person name="Bailey B.A."/>
            <person name="Cohen S.P."/>
        </authorList>
    </citation>
    <scope>NUCLEOTIDE SEQUENCE [LARGE SCALE GENOMIC DNA]</scope>
    <source>
        <strain evidence="3 4">GH-19</strain>
    </source>
</reference>
<dbReference type="PANTHER" id="PTHR43205">
    <property type="entry name" value="PROSTAGLANDIN REDUCTASE"/>
    <property type="match status" value="1"/>
</dbReference>
<dbReference type="Pfam" id="PF16884">
    <property type="entry name" value="ADH_N_2"/>
    <property type="match status" value="1"/>
</dbReference>
<dbReference type="SMART" id="SM00829">
    <property type="entry name" value="PKS_ER"/>
    <property type="match status" value="1"/>
</dbReference>
<protein>
    <recommendedName>
        <fullName evidence="2">Enoyl reductase (ER) domain-containing protein</fullName>
    </recommendedName>
</protein>
<dbReference type="SUPFAM" id="SSF50129">
    <property type="entry name" value="GroES-like"/>
    <property type="match status" value="1"/>
</dbReference>
<dbReference type="InterPro" id="IPR013149">
    <property type="entry name" value="ADH-like_C"/>
</dbReference>
<dbReference type="EMBL" id="JBANRG010000016">
    <property type="protein sequence ID" value="KAK7459549.1"/>
    <property type="molecule type" value="Genomic_DNA"/>
</dbReference>
<sequence length="350" mass="38136">MAPIRNAKLLFNEVPSGYPEPGKTTVYDATGTIDLDSAPLNGSILVKVLYLSADPYMRGKMRDASVESYSPAFTLGQPINGIGIGKVLRSEKEGINVGEYISLPFMEWAEYTIPPAEFLAYHEKIVPEKNVPLSVYLGAAGMPGRTAYHAWKEYAHAKKGETAFVTTAAGAVGIFVVQLAKMDGLKVIASVGSSDKAEIAKSVGADVVFNYKETSREQMEEILKKEGGVDVYWDNVGGSTLDAALGNANMHARFIECGMISGYNSRDAKVPMQNLMRIVTHRIAINGFIVSDLYPKYNQEFNSIVPKWIAEGKMKYTEDRTNGLEFGGDALLELQVGKNTGKKVVVVAEE</sequence>
<dbReference type="InterPro" id="IPR036291">
    <property type="entry name" value="NAD(P)-bd_dom_sf"/>
</dbReference>
<dbReference type="Pfam" id="PF00107">
    <property type="entry name" value="ADH_zinc_N"/>
    <property type="match status" value="1"/>
</dbReference>
<feature type="domain" description="Enoyl reductase (ER)" evidence="2">
    <location>
        <begin position="44"/>
        <end position="345"/>
    </location>
</feature>
<dbReference type="Proteomes" id="UP001498398">
    <property type="component" value="Unassembled WGS sequence"/>
</dbReference>
<dbReference type="Gene3D" id="3.90.180.10">
    <property type="entry name" value="Medium-chain alcohol dehydrogenases, catalytic domain"/>
    <property type="match status" value="1"/>
</dbReference>
<evidence type="ECO:0000256" key="1">
    <source>
        <dbReference type="ARBA" id="ARBA00023002"/>
    </source>
</evidence>
<dbReference type="PANTHER" id="PTHR43205:SF7">
    <property type="entry name" value="PROSTAGLANDIN REDUCTASE 1"/>
    <property type="match status" value="1"/>
</dbReference>
<accession>A0ABR1JI54</accession>
<organism evidence="3 4">
    <name type="scientific">Marasmiellus scandens</name>
    <dbReference type="NCBI Taxonomy" id="2682957"/>
    <lineage>
        <taxon>Eukaryota</taxon>
        <taxon>Fungi</taxon>
        <taxon>Dikarya</taxon>
        <taxon>Basidiomycota</taxon>
        <taxon>Agaricomycotina</taxon>
        <taxon>Agaricomycetes</taxon>
        <taxon>Agaricomycetidae</taxon>
        <taxon>Agaricales</taxon>
        <taxon>Marasmiineae</taxon>
        <taxon>Omphalotaceae</taxon>
        <taxon>Marasmiellus</taxon>
    </lineage>
</organism>
<dbReference type="InterPro" id="IPR045010">
    <property type="entry name" value="MDR_fam"/>
</dbReference>
<evidence type="ECO:0000259" key="2">
    <source>
        <dbReference type="SMART" id="SM00829"/>
    </source>
</evidence>
<gene>
    <name evidence="3" type="ORF">VKT23_009532</name>
</gene>
<keyword evidence="4" id="KW-1185">Reference proteome</keyword>
<dbReference type="InterPro" id="IPR011032">
    <property type="entry name" value="GroES-like_sf"/>
</dbReference>
<evidence type="ECO:0000313" key="3">
    <source>
        <dbReference type="EMBL" id="KAK7459549.1"/>
    </source>
</evidence>